<dbReference type="EMBL" id="JANQBD010000029">
    <property type="protein sequence ID" value="MCR8635535.1"/>
    <property type="molecule type" value="Genomic_DNA"/>
</dbReference>
<comment type="caution">
    <text evidence="10">The sequence shown here is derived from an EMBL/GenBank/DDBJ whole genome shotgun (WGS) entry which is preliminary data.</text>
</comment>
<dbReference type="EMBL" id="JANQBD010000011">
    <property type="protein sequence ID" value="MCR8632880.1"/>
    <property type="molecule type" value="Genomic_DNA"/>
</dbReference>
<dbReference type="Pfam" id="PF01527">
    <property type="entry name" value="HTH_Tnp_1"/>
    <property type="match status" value="1"/>
</dbReference>
<dbReference type="EMBL" id="JANQBD010000020">
    <property type="protein sequence ID" value="MCR8634591.1"/>
    <property type="molecule type" value="Genomic_DNA"/>
</dbReference>
<protein>
    <submittedName>
        <fullName evidence="10">Transposase</fullName>
    </submittedName>
</protein>
<dbReference type="EMBL" id="JANQBD010000061">
    <property type="protein sequence ID" value="MCR8636909.1"/>
    <property type="molecule type" value="Genomic_DNA"/>
</dbReference>
<evidence type="ECO:0000313" key="1">
    <source>
        <dbReference type="EMBL" id="MCR8631182.1"/>
    </source>
</evidence>
<reference evidence="10 12" key="1">
    <citation type="submission" date="2022-08" db="EMBL/GenBank/DDBJ databases">
        <title>Paenibacillus endoradicis sp. nov., Paenibacillus radicibacter sp. nov and Paenibacillus pararadicis sp. nov., three cold-adapted plant growth-promoting bacteria isolated from root of Larix gmelinii in Great Khingan.</title>
        <authorList>
            <person name="Xue H."/>
        </authorList>
    </citation>
    <scope>NUCLEOTIDE SEQUENCE [LARGE SCALE GENOMIC DNA]</scope>
    <source>
        <strain evidence="10 12">N5-1-1-5</strain>
    </source>
</reference>
<name>A0ABT1YVF3_9BACL</name>
<evidence type="ECO:0000313" key="6">
    <source>
        <dbReference type="EMBL" id="MCR8636510.1"/>
    </source>
</evidence>
<evidence type="ECO:0000313" key="10">
    <source>
        <dbReference type="EMBL" id="MCR8636930.1"/>
    </source>
</evidence>
<evidence type="ECO:0000313" key="12">
    <source>
        <dbReference type="Proteomes" id="UP001300012"/>
    </source>
</evidence>
<feature type="non-terminal residue" evidence="10">
    <location>
        <position position="38"/>
    </location>
</feature>
<evidence type="ECO:0000313" key="2">
    <source>
        <dbReference type="EMBL" id="MCR8632880.1"/>
    </source>
</evidence>
<evidence type="ECO:0000313" key="8">
    <source>
        <dbReference type="EMBL" id="MCR8636894.1"/>
    </source>
</evidence>
<organism evidence="10 12">
    <name type="scientific">Paenibacillus radicis</name>
    <name type="common">ex Xue et al. 2023</name>
    <dbReference type="NCBI Taxonomy" id="2972489"/>
    <lineage>
        <taxon>Bacteria</taxon>
        <taxon>Bacillati</taxon>
        <taxon>Bacillota</taxon>
        <taxon>Bacilli</taxon>
        <taxon>Bacillales</taxon>
        <taxon>Paenibacillaceae</taxon>
        <taxon>Paenibacillus</taxon>
    </lineage>
</organism>
<evidence type="ECO:0000313" key="7">
    <source>
        <dbReference type="EMBL" id="MCR8636715.1"/>
    </source>
</evidence>
<proteinExistence type="predicted"/>
<dbReference type="SUPFAM" id="SSF46689">
    <property type="entry name" value="Homeodomain-like"/>
    <property type="match status" value="1"/>
</dbReference>
<dbReference type="EMBL" id="JANQBD010000004">
    <property type="protein sequence ID" value="MCR8631182.1"/>
    <property type="molecule type" value="Genomic_DNA"/>
</dbReference>
<dbReference type="EMBL" id="JANQBD010000064">
    <property type="protein sequence ID" value="MCR8636941.1"/>
    <property type="molecule type" value="Genomic_DNA"/>
</dbReference>
<dbReference type="InterPro" id="IPR002514">
    <property type="entry name" value="Transposase_8"/>
</dbReference>
<evidence type="ECO:0000313" key="5">
    <source>
        <dbReference type="EMBL" id="MCR8635535.1"/>
    </source>
</evidence>
<evidence type="ECO:0000313" key="3">
    <source>
        <dbReference type="EMBL" id="MCR8633437.1"/>
    </source>
</evidence>
<dbReference type="EMBL" id="JANQBD010000051">
    <property type="protein sequence ID" value="MCR8636715.1"/>
    <property type="molecule type" value="Genomic_DNA"/>
</dbReference>
<gene>
    <name evidence="1" type="ORF">NV381_08210</name>
    <name evidence="2" type="ORF">NV381_16895</name>
    <name evidence="3" type="ORF">NV381_19835</name>
    <name evidence="4" type="ORF">NV381_25675</name>
    <name evidence="5" type="ORF">NV381_30450</name>
    <name evidence="6" type="ORF">NV381_35575</name>
    <name evidence="7" type="ORF">NV381_36700</name>
    <name evidence="8" type="ORF">NV381_37640</name>
    <name evidence="9" type="ORF">NV381_37720</name>
    <name evidence="10" type="ORF">NV381_37825</name>
    <name evidence="11" type="ORF">NV381_37885</name>
</gene>
<dbReference type="EMBL" id="JANQBD010000045">
    <property type="protein sequence ID" value="MCR8636510.1"/>
    <property type="molecule type" value="Genomic_DNA"/>
</dbReference>
<evidence type="ECO:0000313" key="11">
    <source>
        <dbReference type="EMBL" id="MCR8636941.1"/>
    </source>
</evidence>
<evidence type="ECO:0000313" key="9">
    <source>
        <dbReference type="EMBL" id="MCR8636909.1"/>
    </source>
</evidence>
<dbReference type="RefSeq" id="WP_258212789.1">
    <property type="nucleotide sequence ID" value="NZ_JANQBD010000004.1"/>
</dbReference>
<dbReference type="InterPro" id="IPR009057">
    <property type="entry name" value="Homeodomain-like_sf"/>
</dbReference>
<dbReference type="EMBL" id="JANQBD010000015">
    <property type="protein sequence ID" value="MCR8633437.1"/>
    <property type="molecule type" value="Genomic_DNA"/>
</dbReference>
<dbReference type="Proteomes" id="UP001300012">
    <property type="component" value="Unassembled WGS sequence"/>
</dbReference>
<accession>A0ABT1YVF3</accession>
<keyword evidence="12" id="KW-1185">Reference proteome</keyword>
<evidence type="ECO:0000313" key="4">
    <source>
        <dbReference type="EMBL" id="MCR8634591.1"/>
    </source>
</evidence>
<dbReference type="EMBL" id="JANQBD010000061">
    <property type="protein sequence ID" value="MCR8636894.1"/>
    <property type="molecule type" value="Genomic_DNA"/>
</dbReference>
<dbReference type="EMBL" id="JANQBD010000063">
    <property type="protein sequence ID" value="MCR8636930.1"/>
    <property type="molecule type" value="Genomic_DNA"/>
</dbReference>
<sequence length="38" mass="4454">MRQRFSDEFKEKTVKYIQEQTKSVPQIAEELNIPAGTL</sequence>